<evidence type="ECO:0000313" key="1">
    <source>
        <dbReference type="EMBL" id="SBT43061.1"/>
    </source>
</evidence>
<gene>
    <name evidence="1" type="ORF">GA0070621_1678</name>
</gene>
<name>A0A1A8ZGR7_9ACTN</name>
<evidence type="ECO:0000313" key="2">
    <source>
        <dbReference type="Proteomes" id="UP000198765"/>
    </source>
</evidence>
<reference evidence="1 2" key="1">
    <citation type="submission" date="2016-06" db="EMBL/GenBank/DDBJ databases">
        <authorList>
            <person name="Kjaerup R.B."/>
            <person name="Dalgaard T.S."/>
            <person name="Juul-Madsen H.R."/>
        </authorList>
    </citation>
    <scope>NUCLEOTIDE SEQUENCE [LARGE SCALE GENOMIC DNA]</scope>
    <source>
        <strain evidence="1 2">DSM 45248</strain>
    </source>
</reference>
<accession>A0A1A8ZGR7</accession>
<dbReference type="PATRIC" id="fig|299146.4.peg.1736"/>
<sequence>MRTVGISLGHRTDEEAEHWLRDVVRPLGLPGLVACTHLVREPWPHVAISLSGPDLDAGGAGPGGGVSPAERPSWLPATPAELCAAAEYAATEHDALRSGRAVLFPGVERLTGTVAVGELLAASAIDQVILLGGEPADAGALVLTRDFVRPQWRDGSLTLIVTPAGPGRVAPFEVPDPTPCCADH</sequence>
<protein>
    <submittedName>
        <fullName evidence="1">Uncharacterized protein</fullName>
    </submittedName>
</protein>
<proteinExistence type="predicted"/>
<keyword evidence="2" id="KW-1185">Reference proteome</keyword>
<dbReference type="Proteomes" id="UP000198765">
    <property type="component" value="Chromosome I"/>
</dbReference>
<dbReference type="EMBL" id="LT594324">
    <property type="protein sequence ID" value="SBT43061.1"/>
    <property type="molecule type" value="Genomic_DNA"/>
</dbReference>
<organism evidence="1 2">
    <name type="scientific">Micromonospora narathiwatensis</name>
    <dbReference type="NCBI Taxonomy" id="299146"/>
    <lineage>
        <taxon>Bacteria</taxon>
        <taxon>Bacillati</taxon>
        <taxon>Actinomycetota</taxon>
        <taxon>Actinomycetes</taxon>
        <taxon>Micromonosporales</taxon>
        <taxon>Micromonosporaceae</taxon>
        <taxon>Micromonospora</taxon>
    </lineage>
</organism>
<dbReference type="AlphaFoldDB" id="A0A1A8ZGR7"/>
<dbReference type="RefSeq" id="WP_167666709.1">
    <property type="nucleotide sequence ID" value="NZ_LT594324.1"/>
</dbReference>